<evidence type="ECO:0000313" key="2">
    <source>
        <dbReference type="Proteomes" id="UP000031532"/>
    </source>
</evidence>
<organism evidence="1 2">
    <name type="scientific">Scytonema millei VB511283</name>
    <dbReference type="NCBI Taxonomy" id="1245923"/>
    <lineage>
        <taxon>Bacteria</taxon>
        <taxon>Bacillati</taxon>
        <taxon>Cyanobacteriota</taxon>
        <taxon>Cyanophyceae</taxon>
        <taxon>Nostocales</taxon>
        <taxon>Scytonemataceae</taxon>
        <taxon>Scytonema</taxon>
    </lineage>
</organism>
<accession>A0A9X5EA97</accession>
<dbReference type="EMBL" id="JTJC03000017">
    <property type="protein sequence ID" value="NHC38180.1"/>
    <property type="molecule type" value="Genomic_DNA"/>
</dbReference>
<dbReference type="Pfam" id="PF13489">
    <property type="entry name" value="Methyltransf_23"/>
    <property type="match status" value="1"/>
</dbReference>
<dbReference type="GO" id="GO:0008168">
    <property type="term" value="F:methyltransferase activity"/>
    <property type="evidence" value="ECO:0007669"/>
    <property type="project" value="UniProtKB-KW"/>
</dbReference>
<dbReference type="GO" id="GO:0032259">
    <property type="term" value="P:methylation"/>
    <property type="evidence" value="ECO:0007669"/>
    <property type="project" value="UniProtKB-KW"/>
</dbReference>
<name>A0A9X5EA97_9CYAN</name>
<dbReference type="SUPFAM" id="SSF53335">
    <property type="entry name" value="S-adenosyl-L-methionine-dependent methyltransferases"/>
    <property type="match status" value="1"/>
</dbReference>
<dbReference type="AlphaFoldDB" id="A0A9X5EA97"/>
<dbReference type="Proteomes" id="UP000031532">
    <property type="component" value="Unassembled WGS sequence"/>
</dbReference>
<dbReference type="CDD" id="cd02440">
    <property type="entry name" value="AdoMet_MTases"/>
    <property type="match status" value="1"/>
</dbReference>
<dbReference type="Gene3D" id="3.40.50.150">
    <property type="entry name" value="Vaccinia Virus protein VP39"/>
    <property type="match status" value="1"/>
</dbReference>
<comment type="caution">
    <text evidence="1">The sequence shown here is derived from an EMBL/GenBank/DDBJ whole genome shotgun (WGS) entry which is preliminary data.</text>
</comment>
<keyword evidence="2" id="KW-1185">Reference proteome</keyword>
<evidence type="ECO:0000313" key="1">
    <source>
        <dbReference type="EMBL" id="NHC38180.1"/>
    </source>
</evidence>
<dbReference type="PANTHER" id="PTHR43861">
    <property type="entry name" value="TRANS-ACONITATE 2-METHYLTRANSFERASE-RELATED"/>
    <property type="match status" value="1"/>
</dbReference>
<keyword evidence="1" id="KW-0489">Methyltransferase</keyword>
<keyword evidence="1" id="KW-0808">Transferase</keyword>
<proteinExistence type="predicted"/>
<sequence>MKTITLQHHWSESWKQSYSYDLIEMYGETSYRGYSYAYAHRYKHTLELIQKVTRPGAKILDVAAAQGNFSLALAELGYEVTWNDLREELVDYVRLKWEYGTIHYKPGNVFTLGFNAEFDVILITEVIEHVAHPDLFLKKIAQMVKPGGHIVMSTPNGEYFQNRLPKFSDCPDPSQFEAIQFQPNSDGHIFLLHLDEIENIVHEAGLSIQETRIFTNPLTNGHLKLGKLLNFLAPSWVDACESFTQALPLVLRKKIHTGVAVLLTRLA</sequence>
<gene>
    <name evidence="1" type="ORF">QH73_0026765</name>
</gene>
<reference evidence="1 2" key="1">
    <citation type="journal article" date="2015" name="Genome Announc.">
        <title>Draft Genome Sequence of the Terrestrial Cyanobacterium Scytonema millei VB511283, Isolated from Eastern India.</title>
        <authorList>
            <person name="Sen D."/>
            <person name="Chandrababunaidu M.M."/>
            <person name="Singh D."/>
            <person name="Sanghi N."/>
            <person name="Ghorai A."/>
            <person name="Mishra G.P."/>
            <person name="Madduluri M."/>
            <person name="Adhikary S.P."/>
            <person name="Tripathy S."/>
        </authorList>
    </citation>
    <scope>NUCLEOTIDE SEQUENCE [LARGE SCALE GENOMIC DNA]</scope>
    <source>
        <strain evidence="1 2">VB511283</strain>
    </source>
</reference>
<dbReference type="RefSeq" id="WP_039713689.1">
    <property type="nucleotide sequence ID" value="NZ_JTJC03000017.1"/>
</dbReference>
<protein>
    <submittedName>
        <fullName evidence="1">Methyltransferase domain-containing protein</fullName>
    </submittedName>
</protein>
<dbReference type="InterPro" id="IPR029063">
    <property type="entry name" value="SAM-dependent_MTases_sf"/>
</dbReference>
<dbReference type="OrthoDB" id="517750at2"/>